<sequence length="481" mass="53085">MKASERSQNTGLKQLFLFACSILIVLSLTSFHTNTNTRTSENRNDDKFTVVLDAGHGGYDPGNLGNGYKEKNIALNIVLKTGELLEKIPNIEVIYTRKDDTFVDLYRRGEIANKAGADLFVSVHCDSHTSTAHGAGTFVLGLHANKQNFEIAKKENSVIYLEDDYRSRYADYDINSPESVIGLTIMQEEFLDQSIALAKAIQDNFANKLNRVDRKVKQAGFIVLHQTFMPSVLVETGFLTNNDEGAYLNSQKGQSQMGTAIAEAVLTYKDNVMANIADFSPGTVSEVPEPGDLSESNSENQDINRESSDKPVTEVANEKKSNRNASKEAAEIIAEASKNSNRNTPDNAQVTEPGEVVISAKPAVAIANKRVAPEEGKEIEKNSTDENTNLENAEIQYKVQLMASAKDITLNPNSFNGLNKVAKEPIKNLYRYMYGSTNSLEEAKLLKSNADIKGYPTSFIVVYRNGERLSFRESNTYISGE</sequence>
<dbReference type="PANTHER" id="PTHR30404">
    <property type="entry name" value="N-ACETYLMURAMOYL-L-ALANINE AMIDASE"/>
    <property type="match status" value="1"/>
</dbReference>
<dbReference type="InterPro" id="IPR050695">
    <property type="entry name" value="N-acetylmuramoyl_amidase_3"/>
</dbReference>
<evidence type="ECO:0000313" key="4">
    <source>
        <dbReference type="EMBL" id="KKN38806.1"/>
    </source>
</evidence>
<dbReference type="PANTHER" id="PTHR30404:SF0">
    <property type="entry name" value="N-ACETYLMURAMOYL-L-ALANINE AMIDASE AMIC"/>
    <property type="match status" value="1"/>
</dbReference>
<dbReference type="Gene3D" id="3.40.630.40">
    <property type="entry name" value="Zn-dependent exopeptidases"/>
    <property type="match status" value="1"/>
</dbReference>
<dbReference type="Pfam" id="PF01520">
    <property type="entry name" value="Amidase_3"/>
    <property type="match status" value="1"/>
</dbReference>
<accession>A0A0F9SPF0</accession>
<feature type="region of interest" description="Disordered" evidence="2">
    <location>
        <begin position="280"/>
        <end position="328"/>
    </location>
</feature>
<evidence type="ECO:0000256" key="2">
    <source>
        <dbReference type="SAM" id="MobiDB-lite"/>
    </source>
</evidence>
<dbReference type="GO" id="GO:0008745">
    <property type="term" value="F:N-acetylmuramoyl-L-alanine amidase activity"/>
    <property type="evidence" value="ECO:0007669"/>
    <property type="project" value="InterPro"/>
</dbReference>
<dbReference type="AlphaFoldDB" id="A0A0F9SPF0"/>
<feature type="domain" description="MurNAc-LAA" evidence="3">
    <location>
        <begin position="109"/>
        <end position="266"/>
    </location>
</feature>
<dbReference type="EMBL" id="LAZR01001802">
    <property type="protein sequence ID" value="KKN38806.1"/>
    <property type="molecule type" value="Genomic_DNA"/>
</dbReference>
<name>A0A0F9SPF0_9ZZZZ</name>
<dbReference type="InterPro" id="IPR002508">
    <property type="entry name" value="MurNAc-LAA_cat"/>
</dbReference>
<dbReference type="SMART" id="SM00646">
    <property type="entry name" value="Ami_3"/>
    <property type="match status" value="1"/>
</dbReference>
<organism evidence="4">
    <name type="scientific">marine sediment metagenome</name>
    <dbReference type="NCBI Taxonomy" id="412755"/>
    <lineage>
        <taxon>unclassified sequences</taxon>
        <taxon>metagenomes</taxon>
        <taxon>ecological metagenomes</taxon>
    </lineage>
</organism>
<reference evidence="4" key="1">
    <citation type="journal article" date="2015" name="Nature">
        <title>Complex archaea that bridge the gap between prokaryotes and eukaryotes.</title>
        <authorList>
            <person name="Spang A."/>
            <person name="Saw J.H."/>
            <person name="Jorgensen S.L."/>
            <person name="Zaremba-Niedzwiedzka K."/>
            <person name="Martijn J."/>
            <person name="Lind A.E."/>
            <person name="van Eijk R."/>
            <person name="Schleper C."/>
            <person name="Guy L."/>
            <person name="Ettema T.J."/>
        </authorList>
    </citation>
    <scope>NUCLEOTIDE SEQUENCE</scope>
</reference>
<dbReference type="SUPFAM" id="SSF53187">
    <property type="entry name" value="Zn-dependent exopeptidases"/>
    <property type="match status" value="1"/>
</dbReference>
<proteinExistence type="predicted"/>
<comment type="caution">
    <text evidence="4">The sequence shown here is derived from an EMBL/GenBank/DDBJ whole genome shotgun (WGS) entry which is preliminary data.</text>
</comment>
<dbReference type="GO" id="GO:0030288">
    <property type="term" value="C:outer membrane-bounded periplasmic space"/>
    <property type="evidence" value="ECO:0007669"/>
    <property type="project" value="TreeGrafter"/>
</dbReference>
<dbReference type="CDD" id="cd02696">
    <property type="entry name" value="MurNAc-LAA"/>
    <property type="match status" value="1"/>
</dbReference>
<gene>
    <name evidence="4" type="ORF">LCGC14_0749690</name>
</gene>
<dbReference type="GO" id="GO:0009253">
    <property type="term" value="P:peptidoglycan catabolic process"/>
    <property type="evidence" value="ECO:0007669"/>
    <property type="project" value="InterPro"/>
</dbReference>
<evidence type="ECO:0000256" key="1">
    <source>
        <dbReference type="ARBA" id="ARBA00022801"/>
    </source>
</evidence>
<keyword evidence="1" id="KW-0378">Hydrolase</keyword>
<feature type="compositionally biased region" description="Basic and acidic residues" evidence="2">
    <location>
        <begin position="302"/>
        <end position="328"/>
    </location>
</feature>
<dbReference type="FunFam" id="3.40.630.40:FF:000005">
    <property type="entry name" value="N-acetylmuramoyl-L-alanine amidase (AmiA)"/>
    <property type="match status" value="1"/>
</dbReference>
<evidence type="ECO:0000259" key="3">
    <source>
        <dbReference type="SMART" id="SM00646"/>
    </source>
</evidence>
<protein>
    <recommendedName>
        <fullName evidence="3">MurNAc-LAA domain-containing protein</fullName>
    </recommendedName>
</protein>